<dbReference type="AlphaFoldDB" id="A0A2V1DRQ7"/>
<gene>
    <name evidence="2" type="ORF">DM02DRAFT_614012</name>
</gene>
<dbReference type="Proteomes" id="UP000244855">
    <property type="component" value="Unassembled WGS sequence"/>
</dbReference>
<feature type="chain" id="PRO_5015859629" description="Secreted protein" evidence="1">
    <location>
        <begin position="23"/>
        <end position="84"/>
    </location>
</feature>
<accession>A0A2V1DRQ7</accession>
<evidence type="ECO:0000313" key="3">
    <source>
        <dbReference type="Proteomes" id="UP000244855"/>
    </source>
</evidence>
<name>A0A2V1DRQ7_9PLEO</name>
<feature type="signal peptide" evidence="1">
    <location>
        <begin position="1"/>
        <end position="22"/>
    </location>
</feature>
<sequence>MRKLLCWSVVVWSLVWWPEWICNSTRDSRSPSNPSDDELRRSQYLHMVLLYIPRYNKNSLGSMPSTVTYLFMDTHTHSTRRSAQ</sequence>
<dbReference type="EMBL" id="KZ805365">
    <property type="protein sequence ID" value="PVI00948.1"/>
    <property type="molecule type" value="Genomic_DNA"/>
</dbReference>
<evidence type="ECO:0000313" key="2">
    <source>
        <dbReference type="EMBL" id="PVI00948.1"/>
    </source>
</evidence>
<evidence type="ECO:0000256" key="1">
    <source>
        <dbReference type="SAM" id="SignalP"/>
    </source>
</evidence>
<keyword evidence="3" id="KW-1185">Reference proteome</keyword>
<evidence type="ECO:0008006" key="4">
    <source>
        <dbReference type="Google" id="ProtNLM"/>
    </source>
</evidence>
<organism evidence="2 3">
    <name type="scientific">Periconia macrospinosa</name>
    <dbReference type="NCBI Taxonomy" id="97972"/>
    <lineage>
        <taxon>Eukaryota</taxon>
        <taxon>Fungi</taxon>
        <taxon>Dikarya</taxon>
        <taxon>Ascomycota</taxon>
        <taxon>Pezizomycotina</taxon>
        <taxon>Dothideomycetes</taxon>
        <taxon>Pleosporomycetidae</taxon>
        <taxon>Pleosporales</taxon>
        <taxon>Massarineae</taxon>
        <taxon>Periconiaceae</taxon>
        <taxon>Periconia</taxon>
    </lineage>
</organism>
<proteinExistence type="predicted"/>
<protein>
    <recommendedName>
        <fullName evidence="4">Secreted protein</fullName>
    </recommendedName>
</protein>
<reference evidence="2 3" key="1">
    <citation type="journal article" date="2018" name="Sci. Rep.">
        <title>Comparative genomics provides insights into the lifestyle and reveals functional heterogeneity of dark septate endophytic fungi.</title>
        <authorList>
            <person name="Knapp D.G."/>
            <person name="Nemeth J.B."/>
            <person name="Barry K."/>
            <person name="Hainaut M."/>
            <person name="Henrissat B."/>
            <person name="Johnson J."/>
            <person name="Kuo A."/>
            <person name="Lim J.H.P."/>
            <person name="Lipzen A."/>
            <person name="Nolan M."/>
            <person name="Ohm R.A."/>
            <person name="Tamas L."/>
            <person name="Grigoriev I.V."/>
            <person name="Spatafora J.W."/>
            <person name="Nagy L.G."/>
            <person name="Kovacs G.M."/>
        </authorList>
    </citation>
    <scope>NUCLEOTIDE SEQUENCE [LARGE SCALE GENOMIC DNA]</scope>
    <source>
        <strain evidence="2 3">DSE2036</strain>
    </source>
</reference>
<keyword evidence="1" id="KW-0732">Signal</keyword>